<gene>
    <name evidence="2" type="ORF">DFP72DRAFT_986755</name>
</gene>
<reference evidence="2 3" key="1">
    <citation type="submission" date="2020-07" db="EMBL/GenBank/DDBJ databases">
        <title>Comparative genomics of pyrophilous fungi reveals a link between fire events and developmental genes.</title>
        <authorList>
            <consortium name="DOE Joint Genome Institute"/>
            <person name="Steindorff A.S."/>
            <person name="Carver A."/>
            <person name="Calhoun S."/>
            <person name="Stillman K."/>
            <person name="Liu H."/>
            <person name="Lipzen A."/>
            <person name="Pangilinan J."/>
            <person name="Labutti K."/>
            <person name="Bruns T.D."/>
            <person name="Grigoriev I.V."/>
        </authorList>
    </citation>
    <scope>NUCLEOTIDE SEQUENCE [LARGE SCALE GENOMIC DNA]</scope>
    <source>
        <strain evidence="2 3">CBS 144469</strain>
    </source>
</reference>
<feature type="region of interest" description="Disordered" evidence="1">
    <location>
        <begin position="399"/>
        <end position="437"/>
    </location>
</feature>
<proteinExistence type="predicted"/>
<dbReference type="EMBL" id="JACGCI010000006">
    <property type="protein sequence ID" value="KAF6762967.1"/>
    <property type="molecule type" value="Genomic_DNA"/>
</dbReference>
<comment type="caution">
    <text evidence="2">The sequence shown here is derived from an EMBL/GenBank/DDBJ whole genome shotgun (WGS) entry which is preliminary data.</text>
</comment>
<evidence type="ECO:0000313" key="2">
    <source>
        <dbReference type="EMBL" id="KAF6762967.1"/>
    </source>
</evidence>
<evidence type="ECO:0000313" key="3">
    <source>
        <dbReference type="Proteomes" id="UP000521943"/>
    </source>
</evidence>
<name>A0A8H6IEN0_9AGAR</name>
<accession>A0A8H6IEN0</accession>
<dbReference type="AlphaFoldDB" id="A0A8H6IEN0"/>
<protein>
    <submittedName>
        <fullName evidence="2">Uncharacterized protein</fullName>
    </submittedName>
</protein>
<keyword evidence="3" id="KW-1185">Reference proteome</keyword>
<dbReference type="OrthoDB" id="276323at2759"/>
<evidence type="ECO:0000256" key="1">
    <source>
        <dbReference type="SAM" id="MobiDB-lite"/>
    </source>
</evidence>
<sequence length="478" mass="53674">MPAPEPVVYRHEPHAVLPPELVDSLNQVYFLHRLATEPEKLVPPGKTLLSMMIHSQMKKEKSNQDQSEVLLERVQEVAHRAFWNEAIESLSSPLPSVQLPRLKRLYSDLAEALTPLFPPNHKAILSLEAHLPPTSSPLHSALIFLKELLLVLRGRCAPIRDEEIDQLYTKLDEWRDPIGQSSDGIFNVSTCVSLAESMKADLNAAVIGSMGEQEVKGYVLHEAKTQERDLIIDLWDARQEPTGQALREQWRSWVALLPAQMEAPFSPVESDRRWILRLMAQLAANTPITCGLPSSLYEALPPHFFFVAPKLLYAQNYLQAVTIAASLRSLTRLPTPWIRARRLTITSGDVHAGEESRLREAVDRTLRFQDPVFQLLHRRLSESLTKQVLEYMSGEQLSRQKAGMPESMKTGRTIGENRPGKRVALPDHPGSSSRSEGATAAVVVKGFEEPVLVDAVGGVFRELLQSVTWVERVWGDMV</sequence>
<dbReference type="Proteomes" id="UP000521943">
    <property type="component" value="Unassembled WGS sequence"/>
</dbReference>
<organism evidence="2 3">
    <name type="scientific">Ephemerocybe angulata</name>
    <dbReference type="NCBI Taxonomy" id="980116"/>
    <lineage>
        <taxon>Eukaryota</taxon>
        <taxon>Fungi</taxon>
        <taxon>Dikarya</taxon>
        <taxon>Basidiomycota</taxon>
        <taxon>Agaricomycotina</taxon>
        <taxon>Agaricomycetes</taxon>
        <taxon>Agaricomycetidae</taxon>
        <taxon>Agaricales</taxon>
        <taxon>Agaricineae</taxon>
        <taxon>Psathyrellaceae</taxon>
        <taxon>Ephemerocybe</taxon>
    </lineage>
</organism>